<dbReference type="InterPro" id="IPR008547">
    <property type="entry name" value="DUF829_TMEM53"/>
</dbReference>
<dbReference type="CDD" id="cd00179">
    <property type="entry name" value="SynN"/>
    <property type="match status" value="1"/>
</dbReference>
<gene>
    <name evidence="4" type="ORF">V6N12_022046</name>
</gene>
<proteinExistence type="predicted"/>
<dbReference type="SMART" id="SM00397">
    <property type="entry name" value="t_SNARE"/>
    <property type="match status" value="1"/>
</dbReference>
<keyword evidence="5" id="KW-1185">Reference proteome</keyword>
<dbReference type="PROSITE" id="PS50192">
    <property type="entry name" value="T_SNARE"/>
    <property type="match status" value="1"/>
</dbReference>
<dbReference type="InterPro" id="IPR006011">
    <property type="entry name" value="Syntaxin_N"/>
</dbReference>
<evidence type="ECO:0000313" key="5">
    <source>
        <dbReference type="Proteomes" id="UP001472677"/>
    </source>
</evidence>
<dbReference type="CDD" id="cd15848">
    <property type="entry name" value="SNARE_syntaxin1-like"/>
    <property type="match status" value="1"/>
</dbReference>
<keyword evidence="1" id="KW-0813">Transport</keyword>
<feature type="domain" description="T-SNARE coiled-coil homology" evidence="3">
    <location>
        <begin position="708"/>
        <end position="770"/>
    </location>
</feature>
<evidence type="ECO:0000256" key="2">
    <source>
        <dbReference type="SAM" id="MobiDB-lite"/>
    </source>
</evidence>
<accession>A0ABR2FTI2</accession>
<dbReference type="Pfam" id="PF05705">
    <property type="entry name" value="DUF829"/>
    <property type="match status" value="2"/>
</dbReference>
<evidence type="ECO:0000256" key="1">
    <source>
        <dbReference type="ARBA" id="ARBA00022927"/>
    </source>
</evidence>
<dbReference type="EMBL" id="JBBPBM010000004">
    <property type="protein sequence ID" value="KAK8587560.1"/>
    <property type="molecule type" value="Genomic_DNA"/>
</dbReference>
<dbReference type="Gene3D" id="1.20.58.70">
    <property type="match status" value="1"/>
</dbReference>
<sequence length="815" mass="91563">MKALNFPLTITKKTPIQPSPTCFSRTHFLKLHQCFSYNPFPRSSANPFTSSFLSVSSSFNAFIESTANGTYLGWNKAPEIVIDGGGEAKALGNTDKVITVVLLGWLGATNKHLNKYVEWYNSRGIHAVTFLVELKDLLCLDPVSMLDRRIAELANGLATWGSEKEEDGRERCFIFHTFSNTGWLVYGSVIERFQRREELKEMIKGVIFDSGSADPLNPKSENCVTFGTTTLYDDDDQSSTDMLCFRHWETSDSRISCRKCVLVAPLCIMIKAKALSSLIVWAAGFAVAILKKLNNSKNGSENGATDSKPQKAEPEMVEAVVLASLEKFFKSVLNMPEVERKFRAVVNAGLEHHPHCPQLYLYSTADKVIPYKSVEFCIDEMSKKGIKPCNFTAVLALDYEDYQHQAIDVPVVVVKICGSLDPIYGVRISDKPTLFSEIGLKVKIKAKSLLPDTDFGPKSPCVAWRLGVDFELESYWAKPKSCPRYVFFFIAAPFFRVFLANTEGFIAKMNDLLTKSFSSYVELKKQAQKDLESDLDVENGLGKGKLNPTDENLSRFFQEVASIKITMEEITNLVFDLQTLNEETESTHSAKLLRGLRDRMESDTVSILRKTKIVKEKLESLNRSNASNRRLSDAYKEGTYVDRTRISVTIGLRANLKQMMNDFNALRDKILSDHREDLRRIYHNATGEFPVEDMLEKAGKHVWSFTKKVKMESRHEAVMDMQRSLERLNQAFLDMAVLVEAHGEKMDDIEENVANGGDFISGGTNQLEEKAGDDGCGGGREGQPSVLTLVVASWFPPFVSSHNLKLLAFLGWRFS</sequence>
<evidence type="ECO:0000313" key="4">
    <source>
        <dbReference type="EMBL" id="KAK8587560.1"/>
    </source>
</evidence>
<protein>
    <recommendedName>
        <fullName evidence="3">t-SNARE coiled-coil homology domain-containing protein</fullName>
    </recommendedName>
</protein>
<organism evidence="4 5">
    <name type="scientific">Hibiscus sabdariffa</name>
    <name type="common">roselle</name>
    <dbReference type="NCBI Taxonomy" id="183260"/>
    <lineage>
        <taxon>Eukaryota</taxon>
        <taxon>Viridiplantae</taxon>
        <taxon>Streptophyta</taxon>
        <taxon>Embryophyta</taxon>
        <taxon>Tracheophyta</taxon>
        <taxon>Spermatophyta</taxon>
        <taxon>Magnoliopsida</taxon>
        <taxon>eudicotyledons</taxon>
        <taxon>Gunneridae</taxon>
        <taxon>Pentapetalae</taxon>
        <taxon>rosids</taxon>
        <taxon>malvids</taxon>
        <taxon>Malvales</taxon>
        <taxon>Malvaceae</taxon>
        <taxon>Malvoideae</taxon>
        <taxon>Hibiscus</taxon>
    </lineage>
</organism>
<dbReference type="Proteomes" id="UP001472677">
    <property type="component" value="Unassembled WGS sequence"/>
</dbReference>
<dbReference type="SMART" id="SM00503">
    <property type="entry name" value="SynN"/>
    <property type="match status" value="1"/>
</dbReference>
<dbReference type="PANTHER" id="PTHR12265">
    <property type="entry name" value="TRANSMEMBRANE PROTEIN 53"/>
    <property type="match status" value="1"/>
</dbReference>
<dbReference type="InterPro" id="IPR000727">
    <property type="entry name" value="T_SNARE_dom"/>
</dbReference>
<evidence type="ECO:0000259" key="3">
    <source>
        <dbReference type="PROSITE" id="PS50192"/>
    </source>
</evidence>
<dbReference type="SUPFAM" id="SSF47661">
    <property type="entry name" value="t-snare proteins"/>
    <property type="match status" value="1"/>
</dbReference>
<reference evidence="4 5" key="1">
    <citation type="journal article" date="2024" name="G3 (Bethesda)">
        <title>Genome assembly of Hibiscus sabdariffa L. provides insights into metabolisms of medicinal natural products.</title>
        <authorList>
            <person name="Kim T."/>
        </authorList>
    </citation>
    <scope>NUCLEOTIDE SEQUENCE [LARGE SCALE GENOMIC DNA]</scope>
    <source>
        <strain evidence="4">TK-2024</strain>
        <tissue evidence="4">Old leaves</tissue>
    </source>
</reference>
<name>A0ABR2FTI2_9ROSI</name>
<dbReference type="InterPro" id="IPR010989">
    <property type="entry name" value="SNARE"/>
</dbReference>
<dbReference type="Pfam" id="PF00804">
    <property type="entry name" value="Syntaxin"/>
    <property type="match status" value="1"/>
</dbReference>
<comment type="caution">
    <text evidence="4">The sequence shown here is derived from an EMBL/GenBank/DDBJ whole genome shotgun (WGS) entry which is preliminary data.</text>
</comment>
<keyword evidence="1" id="KW-0653">Protein transport</keyword>
<feature type="region of interest" description="Disordered" evidence="2">
    <location>
        <begin position="760"/>
        <end position="779"/>
    </location>
</feature>
<dbReference type="Gene3D" id="1.20.5.110">
    <property type="match status" value="1"/>
</dbReference>
<dbReference type="PANTHER" id="PTHR12265:SF11">
    <property type="entry name" value="ALPHA_BETA-HYDROLASES SUPERFAMILY PROTEIN"/>
    <property type="match status" value="1"/>
</dbReference>